<feature type="transmembrane region" description="Helical" evidence="7">
    <location>
        <begin position="218"/>
        <end position="240"/>
    </location>
</feature>
<name>A0A0M8N2D4_ESCWE</name>
<keyword evidence="4 7" id="KW-0472">Membrane</keyword>
<feature type="transmembrane region" description="Helical" evidence="7">
    <location>
        <begin position="12"/>
        <end position="30"/>
    </location>
</feature>
<dbReference type="EMBL" id="LGSR01000006">
    <property type="protein sequence ID" value="KOS21727.1"/>
    <property type="molecule type" value="Genomic_DNA"/>
</dbReference>
<organism evidence="9 10">
    <name type="scientific">Escovopsis weberi</name>
    <dbReference type="NCBI Taxonomy" id="150374"/>
    <lineage>
        <taxon>Eukaryota</taxon>
        <taxon>Fungi</taxon>
        <taxon>Dikarya</taxon>
        <taxon>Ascomycota</taxon>
        <taxon>Pezizomycotina</taxon>
        <taxon>Sordariomycetes</taxon>
        <taxon>Hypocreomycetidae</taxon>
        <taxon>Hypocreales</taxon>
        <taxon>Hypocreaceae</taxon>
        <taxon>Escovopsis</taxon>
    </lineage>
</organism>
<keyword evidence="2 7" id="KW-0812">Transmembrane</keyword>
<evidence type="ECO:0000256" key="1">
    <source>
        <dbReference type="ARBA" id="ARBA00004141"/>
    </source>
</evidence>
<feature type="transmembrane region" description="Helical" evidence="7">
    <location>
        <begin position="100"/>
        <end position="121"/>
    </location>
</feature>
<protein>
    <recommendedName>
        <fullName evidence="8">Rhodopsin domain-containing protein</fullName>
    </recommendedName>
</protein>
<keyword evidence="10" id="KW-1185">Reference proteome</keyword>
<feature type="transmembrane region" description="Helical" evidence="7">
    <location>
        <begin position="133"/>
        <end position="161"/>
    </location>
</feature>
<feature type="transmembrane region" description="Helical" evidence="7">
    <location>
        <begin position="42"/>
        <end position="62"/>
    </location>
</feature>
<comment type="subcellular location">
    <subcellularLocation>
        <location evidence="1">Membrane</location>
        <topology evidence="1">Multi-pass membrane protein</topology>
    </subcellularLocation>
</comment>
<sequence length="434" mass="49495">MGSVDAFNIEAWSYLAIDIVIVFTRVFGRWKRLGLRGLSPDDFLMIIALLLYTAETATAYWVGAFWQGLANSEMTDEERAALDPLGHEYHLRVKGSQTQLFGWAVYSVLLWTLKLCWLFFYKRLGDGVDNMTIKINVGFVVVIATFFITFFTIIFGCYPVEKHWQINPDPGNFCQPAVSKLQAWTLIITNLSTDFYIMSIPMPMVWNARIPIFQKLGLVSLFCGGILTAVFGGLRCGFILQNSMEGPQLAGEWSCRESFVAVFISNVPILLPMLHRSFQRVREMTSSLNNSRSGEGKGSGNRVAFKMGTLSGKAHDKKKFKHPLSLPGETFYERYGSEEDIIENHGPIPGSKEGFPEQQQQQEMQMQMQMQQMQQHQMQQHQMNMQMQQATMPCDITVTTEWQVESRTMDSAQRQHELHQTVNGYQARQSQCQP</sequence>
<dbReference type="GO" id="GO:0016020">
    <property type="term" value="C:membrane"/>
    <property type="evidence" value="ECO:0007669"/>
    <property type="project" value="UniProtKB-SubCell"/>
</dbReference>
<evidence type="ECO:0000313" key="10">
    <source>
        <dbReference type="Proteomes" id="UP000053831"/>
    </source>
</evidence>
<reference evidence="9 10" key="1">
    <citation type="submission" date="2015-07" db="EMBL/GenBank/DDBJ databases">
        <title>The genome of the fungus Escovopsis weberi, a specialized disease agent of ant agriculture.</title>
        <authorList>
            <person name="de Man T.J."/>
            <person name="Stajich J.E."/>
            <person name="Kubicek C.P."/>
            <person name="Chenthamara K."/>
            <person name="Atanasova L."/>
            <person name="Druzhinina I.S."/>
            <person name="Birnbaum S."/>
            <person name="Barribeau S.M."/>
            <person name="Teiling C."/>
            <person name="Suen G."/>
            <person name="Currie C."/>
            <person name="Gerardo N.M."/>
        </authorList>
    </citation>
    <scope>NUCLEOTIDE SEQUENCE [LARGE SCALE GENOMIC DNA]</scope>
</reference>
<proteinExistence type="inferred from homology"/>
<dbReference type="InterPro" id="IPR052337">
    <property type="entry name" value="SAT4-like"/>
</dbReference>
<dbReference type="Proteomes" id="UP000053831">
    <property type="component" value="Unassembled WGS sequence"/>
</dbReference>
<feature type="region of interest" description="Disordered" evidence="6">
    <location>
        <begin position="408"/>
        <end position="434"/>
    </location>
</feature>
<evidence type="ECO:0000313" key="9">
    <source>
        <dbReference type="EMBL" id="KOS21727.1"/>
    </source>
</evidence>
<feature type="domain" description="Rhodopsin" evidence="8">
    <location>
        <begin position="29"/>
        <end position="276"/>
    </location>
</feature>
<dbReference type="Pfam" id="PF20684">
    <property type="entry name" value="Fung_rhodopsin"/>
    <property type="match status" value="1"/>
</dbReference>
<evidence type="ECO:0000256" key="2">
    <source>
        <dbReference type="ARBA" id="ARBA00022692"/>
    </source>
</evidence>
<keyword evidence="3 7" id="KW-1133">Transmembrane helix</keyword>
<dbReference type="PANTHER" id="PTHR33048">
    <property type="entry name" value="PTH11-LIKE INTEGRAL MEMBRANE PROTEIN (AFU_ORTHOLOGUE AFUA_5G11245)"/>
    <property type="match status" value="1"/>
</dbReference>
<accession>A0A0M8N2D4</accession>
<evidence type="ECO:0000256" key="5">
    <source>
        <dbReference type="ARBA" id="ARBA00038359"/>
    </source>
</evidence>
<dbReference type="STRING" id="150374.A0A0M8N2D4"/>
<evidence type="ECO:0000259" key="8">
    <source>
        <dbReference type="Pfam" id="PF20684"/>
    </source>
</evidence>
<dbReference type="AlphaFoldDB" id="A0A0M8N2D4"/>
<evidence type="ECO:0000256" key="3">
    <source>
        <dbReference type="ARBA" id="ARBA00022989"/>
    </source>
</evidence>
<dbReference type="OrthoDB" id="2988756at2759"/>
<evidence type="ECO:0000256" key="6">
    <source>
        <dbReference type="SAM" id="MobiDB-lite"/>
    </source>
</evidence>
<comment type="caution">
    <text evidence="9">The sequence shown here is derived from an EMBL/GenBank/DDBJ whole genome shotgun (WGS) entry which is preliminary data.</text>
</comment>
<evidence type="ECO:0000256" key="7">
    <source>
        <dbReference type="SAM" id="Phobius"/>
    </source>
</evidence>
<dbReference type="InterPro" id="IPR049326">
    <property type="entry name" value="Rhodopsin_dom_fungi"/>
</dbReference>
<feature type="compositionally biased region" description="Polar residues" evidence="6">
    <location>
        <begin position="420"/>
        <end position="434"/>
    </location>
</feature>
<gene>
    <name evidence="9" type="ORF">ESCO_001508</name>
</gene>
<dbReference type="PANTHER" id="PTHR33048:SF2">
    <property type="entry name" value="SRPK"/>
    <property type="match status" value="1"/>
</dbReference>
<evidence type="ECO:0000256" key="4">
    <source>
        <dbReference type="ARBA" id="ARBA00023136"/>
    </source>
</evidence>
<comment type="similarity">
    <text evidence="5">Belongs to the SAT4 family.</text>
</comment>